<gene>
    <name evidence="2" type="ORF">E3U55_14660</name>
</gene>
<dbReference type="OrthoDB" id="2692682at2"/>
<evidence type="ECO:0000313" key="3">
    <source>
        <dbReference type="Proteomes" id="UP000297975"/>
    </source>
</evidence>
<dbReference type="RefSeq" id="WP_134341226.1">
    <property type="nucleotide sequence ID" value="NZ_SOPW01000019.1"/>
</dbReference>
<keyword evidence="3" id="KW-1185">Reference proteome</keyword>
<accession>A0A4Y8IGJ5</accession>
<name>A0A4Y8IGJ5_9BACI</name>
<evidence type="ECO:0000313" key="2">
    <source>
        <dbReference type="EMBL" id="TFB14151.1"/>
    </source>
</evidence>
<feature type="transmembrane region" description="Helical" evidence="1">
    <location>
        <begin position="12"/>
        <end position="29"/>
    </location>
</feature>
<protein>
    <submittedName>
        <fullName evidence="2">Uncharacterized protein</fullName>
    </submittedName>
</protein>
<keyword evidence="1" id="KW-0472">Membrane</keyword>
<dbReference type="Proteomes" id="UP000297975">
    <property type="component" value="Unassembled WGS sequence"/>
</dbReference>
<dbReference type="AlphaFoldDB" id="A0A4Y8IGJ5"/>
<organism evidence="2 3">
    <name type="scientific">Filobacillus milosensis</name>
    <dbReference type="NCBI Taxonomy" id="94137"/>
    <lineage>
        <taxon>Bacteria</taxon>
        <taxon>Bacillati</taxon>
        <taxon>Bacillota</taxon>
        <taxon>Bacilli</taxon>
        <taxon>Bacillales</taxon>
        <taxon>Bacillaceae</taxon>
        <taxon>Filobacillus</taxon>
    </lineage>
</organism>
<reference evidence="2 3" key="1">
    <citation type="submission" date="2019-03" db="EMBL/GenBank/DDBJ databases">
        <authorList>
            <person name="He R.-H."/>
        </authorList>
    </citation>
    <scope>NUCLEOTIDE SEQUENCE [LARGE SCALE GENOMIC DNA]</scope>
    <source>
        <strain evidence="3">SH 714</strain>
    </source>
</reference>
<sequence>MNINKRRSSFFIWLSLTIIFSPLLIYLFIPKFLGDEQQYFTFEDIEVAEQKIGDIKTPVMPERYEIKKITYDHDGFTYPVTKIFYEKGNHKITFMIASSWFNNLIFHLKNLKTIQYLKCSGFQKIRSTS</sequence>
<proteinExistence type="predicted"/>
<comment type="caution">
    <text evidence="2">The sequence shown here is derived from an EMBL/GenBank/DDBJ whole genome shotgun (WGS) entry which is preliminary data.</text>
</comment>
<keyword evidence="1" id="KW-0812">Transmembrane</keyword>
<dbReference type="EMBL" id="SOPW01000019">
    <property type="protein sequence ID" value="TFB14151.1"/>
    <property type="molecule type" value="Genomic_DNA"/>
</dbReference>
<evidence type="ECO:0000256" key="1">
    <source>
        <dbReference type="SAM" id="Phobius"/>
    </source>
</evidence>
<keyword evidence="1" id="KW-1133">Transmembrane helix</keyword>